<dbReference type="PANTHER" id="PTHR43105">
    <property type="entry name" value="RESPIRATORY NITRATE REDUCTASE"/>
    <property type="match status" value="1"/>
</dbReference>
<dbReference type="InterPro" id="IPR036010">
    <property type="entry name" value="2Fe-2S_ferredoxin-like_sf"/>
</dbReference>
<dbReference type="InterPro" id="IPR019574">
    <property type="entry name" value="NADH_UbQ_OxRdtase_Gsu_4Fe4S-bd"/>
</dbReference>
<reference evidence="7" key="1">
    <citation type="submission" date="2018-02" db="EMBL/GenBank/DDBJ databases">
        <title>Mitochondrial genome of the brown alga Ishige okamurae.</title>
        <authorList>
            <person name="Liu F."/>
        </authorList>
    </citation>
    <scope>NUCLEOTIDE SEQUENCE</scope>
</reference>
<geneLocation type="mitochondrion" evidence="7"/>
<name>A0A4Y5T7P4_9PHAE</name>
<dbReference type="GO" id="GO:0042773">
    <property type="term" value="P:ATP synthesis coupled electron transport"/>
    <property type="evidence" value="ECO:0007669"/>
    <property type="project" value="InterPro"/>
</dbReference>
<gene>
    <name evidence="7" type="primary">nad11</name>
</gene>
<keyword evidence="3" id="KW-0408">Iron</keyword>
<dbReference type="SMART" id="SM00929">
    <property type="entry name" value="NADH-G_4Fe-4S_3"/>
    <property type="match status" value="1"/>
</dbReference>
<proteinExistence type="predicted"/>
<evidence type="ECO:0000256" key="5">
    <source>
        <dbReference type="ARBA" id="ARBA00034078"/>
    </source>
</evidence>
<dbReference type="Pfam" id="PF10588">
    <property type="entry name" value="NADH-G_4Fe-4S_3"/>
    <property type="match status" value="1"/>
</dbReference>
<dbReference type="InterPro" id="IPR000283">
    <property type="entry name" value="NADH_UbQ_OxRdtase_75kDa_su_CS"/>
</dbReference>
<keyword evidence="7" id="KW-0496">Mitochondrion</keyword>
<dbReference type="AlphaFoldDB" id="A0A4Y5T7P4"/>
<dbReference type="GO" id="GO:0016020">
    <property type="term" value="C:membrane"/>
    <property type="evidence" value="ECO:0007669"/>
    <property type="project" value="InterPro"/>
</dbReference>
<accession>A0A4Y5T7P4</accession>
<dbReference type="InterPro" id="IPR050123">
    <property type="entry name" value="Prok_molybdopt-oxidoreductase"/>
</dbReference>
<comment type="cofactor">
    <cofactor evidence="5">
        <name>[2Fe-2S] cluster</name>
        <dbReference type="ChEBI" id="CHEBI:190135"/>
    </cofactor>
</comment>
<dbReference type="PANTHER" id="PTHR43105:SF13">
    <property type="entry name" value="NADH-UBIQUINONE OXIDOREDUCTASE 75 KDA SUBUNIT, MITOCHONDRIAL"/>
    <property type="match status" value="1"/>
</dbReference>
<dbReference type="PROSITE" id="PS51839">
    <property type="entry name" value="4FE4S_HC3"/>
    <property type="match status" value="1"/>
</dbReference>
<protein>
    <submittedName>
        <fullName evidence="7">NADH dehydrogenase subunit 11</fullName>
    </submittedName>
</protein>
<sequence length="386" mass="44361">MFKTSIQSTLFWSVKKNSLIDLSECLGDYSTRFCFHHKLKVGGNCRLCLVEIVRSPKPQPSCALPFIPSTKLFFNTPFINKAKANILEFTLVNHPLDCPICDQGGECDLQEQNIHYGSEISRFYYTKKSLVDVFWGTIVKTIMHRCIVCTRCVRFIKEFIGSKLVGTIKRSKNSEISNFIEKSLSLELAGGTVDLCPVGSLTETVIRLWGKLRSHVRRLSPYVATCLKIAGSCIKSIYKKSRRFTRRFVGRVRLKRKAHLATNRLFAGVQPVIKKELEKSLTLLEQEAWLGFYEKNLKREGSNWHGTKSKRIVLPNCDTAEEVKFRLFMGVRKYNHNSHPQPLDLRHPRPVWFVQDAVYIPPCSRGSFRTDRVLPKTVQIRAPLEY</sequence>
<dbReference type="Gene3D" id="3.10.20.740">
    <property type="match status" value="1"/>
</dbReference>
<evidence type="ECO:0000256" key="4">
    <source>
        <dbReference type="ARBA" id="ARBA00023014"/>
    </source>
</evidence>
<dbReference type="SUPFAM" id="SSF54862">
    <property type="entry name" value="4Fe-4S ferredoxins"/>
    <property type="match status" value="1"/>
</dbReference>
<evidence type="ECO:0000313" key="7">
    <source>
        <dbReference type="EMBL" id="QDB64176.1"/>
    </source>
</evidence>
<dbReference type="GO" id="GO:0016491">
    <property type="term" value="F:oxidoreductase activity"/>
    <property type="evidence" value="ECO:0007669"/>
    <property type="project" value="InterPro"/>
</dbReference>
<dbReference type="GO" id="GO:0008137">
    <property type="term" value="F:NADH dehydrogenase (ubiquinone) activity"/>
    <property type="evidence" value="ECO:0007669"/>
    <property type="project" value="InterPro"/>
</dbReference>
<dbReference type="GO" id="GO:0051536">
    <property type="term" value="F:iron-sulfur cluster binding"/>
    <property type="evidence" value="ECO:0007669"/>
    <property type="project" value="UniProtKB-KW"/>
</dbReference>
<evidence type="ECO:0000259" key="6">
    <source>
        <dbReference type="PROSITE" id="PS51839"/>
    </source>
</evidence>
<dbReference type="PROSITE" id="PS00642">
    <property type="entry name" value="COMPLEX1_75K_2"/>
    <property type="match status" value="1"/>
</dbReference>
<organism evidence="7">
    <name type="scientific">Ishige okamurae</name>
    <dbReference type="NCBI Taxonomy" id="233772"/>
    <lineage>
        <taxon>Eukaryota</taxon>
        <taxon>Sar</taxon>
        <taxon>Stramenopiles</taxon>
        <taxon>Ochrophyta</taxon>
        <taxon>PX clade</taxon>
        <taxon>Phaeophyceae</taxon>
        <taxon>Ectocarpales</taxon>
        <taxon>Ishigeaceae</taxon>
        <taxon>Ishige</taxon>
    </lineage>
</organism>
<keyword evidence="2" id="KW-0479">Metal-binding</keyword>
<evidence type="ECO:0000256" key="3">
    <source>
        <dbReference type="ARBA" id="ARBA00023004"/>
    </source>
</evidence>
<keyword evidence="4" id="KW-0411">Iron-sulfur</keyword>
<evidence type="ECO:0000256" key="1">
    <source>
        <dbReference type="ARBA" id="ARBA00001966"/>
    </source>
</evidence>
<dbReference type="GO" id="GO:0046872">
    <property type="term" value="F:metal ion binding"/>
    <property type="evidence" value="ECO:0007669"/>
    <property type="project" value="UniProtKB-KW"/>
</dbReference>
<dbReference type="InterPro" id="IPR054351">
    <property type="entry name" value="NADH_UbQ_OxRdtase_ferredoxin"/>
</dbReference>
<dbReference type="SUPFAM" id="SSF54292">
    <property type="entry name" value="2Fe-2S ferredoxin-like"/>
    <property type="match status" value="1"/>
</dbReference>
<feature type="domain" description="4Fe-4S His(Cys)3-ligated-type" evidence="6">
    <location>
        <begin position="78"/>
        <end position="117"/>
    </location>
</feature>
<evidence type="ECO:0000256" key="2">
    <source>
        <dbReference type="ARBA" id="ARBA00022723"/>
    </source>
</evidence>
<comment type="cofactor">
    <cofactor evidence="1">
        <name>[4Fe-4S] cluster</name>
        <dbReference type="ChEBI" id="CHEBI:49883"/>
    </cofactor>
</comment>
<dbReference type="EMBL" id="MG940857">
    <property type="protein sequence ID" value="QDB64176.1"/>
    <property type="molecule type" value="Genomic_DNA"/>
</dbReference>
<dbReference type="Pfam" id="PF22117">
    <property type="entry name" value="Fer4_Nqo3"/>
    <property type="match status" value="1"/>
</dbReference>
<dbReference type="PROSITE" id="PS00643">
    <property type="entry name" value="COMPLEX1_75K_3"/>
    <property type="match status" value="1"/>
</dbReference>